<dbReference type="AlphaFoldDB" id="C3XSX6"/>
<keyword evidence="5" id="KW-0812">Transmembrane</keyword>
<dbReference type="Pfam" id="PF09458">
    <property type="entry name" value="H_lectin"/>
    <property type="match status" value="1"/>
</dbReference>
<dbReference type="InterPro" id="IPR019019">
    <property type="entry name" value="H-type_lectin_domain"/>
</dbReference>
<feature type="coiled-coil region" evidence="3">
    <location>
        <begin position="480"/>
        <end position="529"/>
    </location>
</feature>
<feature type="repeat" description="NHL" evidence="2">
    <location>
        <begin position="628"/>
        <end position="671"/>
    </location>
</feature>
<dbReference type="PANTHER" id="PTHR24104:SF50">
    <property type="entry name" value="SMP-30_GLUCONOLACTONASE_LRE-LIKE REGION DOMAIN-CONTAINING PROTEIN"/>
    <property type="match status" value="1"/>
</dbReference>
<keyword evidence="5" id="KW-0472">Membrane</keyword>
<dbReference type="InterPro" id="IPR037221">
    <property type="entry name" value="H-type_lectin_dom_sf"/>
</dbReference>
<feature type="domain" description="H-type lectin" evidence="6">
    <location>
        <begin position="316"/>
        <end position="361"/>
    </location>
</feature>
<feature type="region of interest" description="Disordered" evidence="4">
    <location>
        <begin position="454"/>
        <end position="476"/>
    </location>
</feature>
<feature type="compositionally biased region" description="Basic and acidic residues" evidence="4">
    <location>
        <begin position="465"/>
        <end position="476"/>
    </location>
</feature>
<name>C3XSX6_BRAFL</name>
<dbReference type="InParanoid" id="C3XSX6"/>
<dbReference type="InterPro" id="IPR011042">
    <property type="entry name" value="6-blade_b-propeller_TolB-like"/>
</dbReference>
<dbReference type="Gene3D" id="2.120.10.30">
    <property type="entry name" value="TolB, C-terminal domain"/>
    <property type="match status" value="1"/>
</dbReference>
<dbReference type="SUPFAM" id="SSF141086">
    <property type="entry name" value="Agglutinin HPA-like"/>
    <property type="match status" value="1"/>
</dbReference>
<proteinExistence type="predicted"/>
<dbReference type="Gene3D" id="2.60.40.2080">
    <property type="match status" value="1"/>
</dbReference>
<dbReference type="EMBL" id="GG666460">
    <property type="protein sequence ID" value="EEN68844.1"/>
    <property type="molecule type" value="Genomic_DNA"/>
</dbReference>
<evidence type="ECO:0000256" key="3">
    <source>
        <dbReference type="SAM" id="Coils"/>
    </source>
</evidence>
<keyword evidence="1" id="KW-0677">Repeat</keyword>
<dbReference type="GO" id="GO:0030246">
    <property type="term" value="F:carbohydrate binding"/>
    <property type="evidence" value="ECO:0007669"/>
    <property type="project" value="InterPro"/>
</dbReference>
<feature type="transmembrane region" description="Helical" evidence="5">
    <location>
        <begin position="97"/>
        <end position="118"/>
    </location>
</feature>
<gene>
    <name evidence="7" type="ORF">BRAFLDRAFT_67217</name>
</gene>
<evidence type="ECO:0000256" key="2">
    <source>
        <dbReference type="PROSITE-ProRule" id="PRU00504"/>
    </source>
</evidence>
<dbReference type="InterPro" id="IPR050952">
    <property type="entry name" value="TRIM-NHL_E3_ligases"/>
</dbReference>
<feature type="coiled-coil region" evidence="3">
    <location>
        <begin position="169"/>
        <end position="203"/>
    </location>
</feature>
<evidence type="ECO:0000313" key="7">
    <source>
        <dbReference type="EMBL" id="EEN68844.1"/>
    </source>
</evidence>
<dbReference type="InterPro" id="IPR001258">
    <property type="entry name" value="NHL_repeat"/>
</dbReference>
<protein>
    <recommendedName>
        <fullName evidence="6">H-type lectin domain-containing protein</fullName>
    </recommendedName>
</protein>
<evidence type="ECO:0000256" key="5">
    <source>
        <dbReference type="SAM" id="Phobius"/>
    </source>
</evidence>
<evidence type="ECO:0000256" key="1">
    <source>
        <dbReference type="ARBA" id="ARBA00022737"/>
    </source>
</evidence>
<dbReference type="GO" id="GO:0007155">
    <property type="term" value="P:cell adhesion"/>
    <property type="evidence" value="ECO:0007669"/>
    <property type="project" value="InterPro"/>
</dbReference>
<evidence type="ECO:0000256" key="4">
    <source>
        <dbReference type="SAM" id="MobiDB-lite"/>
    </source>
</evidence>
<feature type="region of interest" description="Disordered" evidence="4">
    <location>
        <begin position="1"/>
        <end position="34"/>
    </location>
</feature>
<feature type="coiled-coil region" evidence="3">
    <location>
        <begin position="233"/>
        <end position="285"/>
    </location>
</feature>
<keyword evidence="3" id="KW-0175">Coiled coil</keyword>
<keyword evidence="5" id="KW-1133">Transmembrane helix</keyword>
<dbReference type="PANTHER" id="PTHR24104">
    <property type="entry name" value="E3 UBIQUITIN-PROTEIN LIGASE NHLRC1-RELATED"/>
    <property type="match status" value="1"/>
</dbReference>
<evidence type="ECO:0000259" key="6">
    <source>
        <dbReference type="Pfam" id="PF09458"/>
    </source>
</evidence>
<dbReference type="PROSITE" id="PS51125">
    <property type="entry name" value="NHL"/>
    <property type="match status" value="1"/>
</dbReference>
<organism>
    <name type="scientific">Branchiostoma floridae</name>
    <name type="common">Florida lancelet</name>
    <name type="synonym">Amphioxus</name>
    <dbReference type="NCBI Taxonomy" id="7739"/>
    <lineage>
        <taxon>Eukaryota</taxon>
        <taxon>Metazoa</taxon>
        <taxon>Chordata</taxon>
        <taxon>Cephalochordata</taxon>
        <taxon>Leptocardii</taxon>
        <taxon>Amphioxiformes</taxon>
        <taxon>Branchiostomatidae</taxon>
        <taxon>Branchiostoma</taxon>
    </lineage>
</organism>
<sequence>MYEQAEPVRSPVSGPGSGRTTAPPPQSPTVHLNVPRERARYCKGATGKREVDQETSDTYEEAEAVNRGATYTSADRMYTGAATVRQDVYSFIRSHRICMTAATVVVLVAMGFFIMFFINNKEISQLSITVNDLNRDLESVSLRDILNEQNQTVAKGSLLGMIKMQASRALSLQSVLEQLQADMLQLQADDKAIQAEMQQLRHDTATKDQEFQTEIGQLQTEMATKDQMYQAEIQQLHAKDQEMEAEIQQIQNEMAAKDQMHQADIQQLQTEMGAKDQRIQDLEQRDYIERCESGVFETPDDVFTSGDGDRHLDLTATFSRAFRTTPVVTVGLTSLDHFPGHTRAKATVVSVSTTSLTVKVKGVSGLPVRGVCIPNDEKVVEQKCHGGQVEDCYLTCRQKIGQKGETSPPEEGVSVTITNGERRYCSVPGKTGSRPSRLLYRECGETVGGEGMNSVRNNRTCGTPVEDKQGEAHKTPQKMLERVLERLDALEESRRLTESKKTEMEEQILRLKEEAIRKVEESAKTLTEQVRLVFYKWEQDVKNEIEDLTSHLKSCHGNGRHNYDVTKSQLDFNLQRHAPKPPVLEFVPSDFEGSVFTLGRIEVKKDKEANSLRQDVLSTLSRTFTSWKSRFGTSGTKKGQFSEPLCVTTASDHVYVIDRAGGGRVQVFTLKGEQVSEFMLNFGDNLNINGCGLFSDGRHVTFVGSLCKGAIGVDTTYTNVFLKYTKEGRLVARRALTVGSSRDPIIDASGFQDGRIAAALTGKVCILATSGDTQSKFDTTVQTYKRVCVDHRNNNILLSLHKTVQVSAEVCAGAHSQKFKVGFGRGGQRPGAGPWCEIRVGSGHEDCGMVYRRLWYTRSVTDGVRVAVSGVGLCRQRAETAGHMVDVVG</sequence>
<accession>C3XSX6</accession>
<reference evidence="7" key="1">
    <citation type="journal article" date="2008" name="Nature">
        <title>The amphioxus genome and the evolution of the chordate karyotype.</title>
        <authorList>
            <consortium name="US DOE Joint Genome Institute (JGI-PGF)"/>
            <person name="Putnam N.H."/>
            <person name="Butts T."/>
            <person name="Ferrier D.E.K."/>
            <person name="Furlong R.F."/>
            <person name="Hellsten U."/>
            <person name="Kawashima T."/>
            <person name="Robinson-Rechavi M."/>
            <person name="Shoguchi E."/>
            <person name="Terry A."/>
            <person name="Yu J.-K."/>
            <person name="Benito-Gutierrez E.L."/>
            <person name="Dubchak I."/>
            <person name="Garcia-Fernandez J."/>
            <person name="Gibson-Brown J.J."/>
            <person name="Grigoriev I.V."/>
            <person name="Horton A.C."/>
            <person name="de Jong P.J."/>
            <person name="Jurka J."/>
            <person name="Kapitonov V.V."/>
            <person name="Kohara Y."/>
            <person name="Kuroki Y."/>
            <person name="Lindquist E."/>
            <person name="Lucas S."/>
            <person name="Osoegawa K."/>
            <person name="Pennacchio L.A."/>
            <person name="Salamov A.A."/>
            <person name="Satou Y."/>
            <person name="Sauka-Spengler T."/>
            <person name="Schmutz J."/>
            <person name="Shin-I T."/>
            <person name="Toyoda A."/>
            <person name="Bronner-Fraser M."/>
            <person name="Fujiyama A."/>
            <person name="Holland L.Z."/>
            <person name="Holland P.W.H."/>
            <person name="Satoh N."/>
            <person name="Rokhsar D.S."/>
        </authorList>
    </citation>
    <scope>NUCLEOTIDE SEQUENCE [LARGE SCALE GENOMIC DNA]</scope>
    <source>
        <strain evidence="7">S238N-H82</strain>
        <tissue evidence="7">Testes</tissue>
    </source>
</reference>